<protein>
    <submittedName>
        <fullName evidence="1">Uncharacterized protein</fullName>
    </submittedName>
</protein>
<reference evidence="1 2" key="1">
    <citation type="submission" date="2020-01" db="EMBL/GenBank/DDBJ databases">
        <title>Dynamics of blaIMP-6 dissemination in carbapenem resistant Enterobacteriacea isolated from regional surveillance in Osaka, Japan.</title>
        <authorList>
            <person name="Abe R."/>
            <person name="Akeda Y."/>
            <person name="Sugawara Y."/>
            <person name="Yamamoto N."/>
            <person name="Tomono K."/>
            <person name="Takeuchi D."/>
            <person name="Kawahara R."/>
            <person name="Hamada S."/>
        </authorList>
    </citation>
    <scope>NUCLEOTIDE SEQUENCE [LARGE SCALE GENOMIC DNA]</scope>
    <source>
        <strain evidence="1 2">E300</strain>
    </source>
</reference>
<dbReference type="EMBL" id="AP022360">
    <property type="protein sequence ID" value="BBU80450.1"/>
    <property type="molecule type" value="Genomic_DNA"/>
</dbReference>
<dbReference type="AlphaFoldDB" id="A0A8S0FJS2"/>
<name>A0A8S0FJS2_ECOLX</name>
<accession>A0A8S0FJS2</accession>
<sequence length="46" mass="5123">MQMVTLFKQILINVLGSKQTAGAVRDIKDEIPRAAGDFDNSRTPYL</sequence>
<dbReference type="Proteomes" id="UP000467488">
    <property type="component" value="Chromosome"/>
</dbReference>
<evidence type="ECO:0000313" key="1">
    <source>
        <dbReference type="EMBL" id="BBU80450.1"/>
    </source>
</evidence>
<gene>
    <name evidence="1" type="ORF">EIMP300_18500</name>
</gene>
<proteinExistence type="predicted"/>
<evidence type="ECO:0000313" key="2">
    <source>
        <dbReference type="Proteomes" id="UP000467488"/>
    </source>
</evidence>
<organism evidence="1 2">
    <name type="scientific">Escherichia coli</name>
    <dbReference type="NCBI Taxonomy" id="562"/>
    <lineage>
        <taxon>Bacteria</taxon>
        <taxon>Pseudomonadati</taxon>
        <taxon>Pseudomonadota</taxon>
        <taxon>Gammaproteobacteria</taxon>
        <taxon>Enterobacterales</taxon>
        <taxon>Enterobacteriaceae</taxon>
        <taxon>Escherichia</taxon>
    </lineage>
</organism>